<comment type="cofactor">
    <cofactor evidence="1 12">
        <name>heme</name>
        <dbReference type="ChEBI" id="CHEBI:30413"/>
    </cofactor>
</comment>
<keyword evidence="7" id="KW-0256">Endoplasmic reticulum</keyword>
<dbReference type="InterPro" id="IPR001128">
    <property type="entry name" value="Cyt_P450"/>
</dbReference>
<evidence type="ECO:0000256" key="5">
    <source>
        <dbReference type="ARBA" id="ARBA00022617"/>
    </source>
</evidence>
<organism evidence="15 16">
    <name type="scientific">Aquatica leii</name>
    <dbReference type="NCBI Taxonomy" id="1421715"/>
    <lineage>
        <taxon>Eukaryota</taxon>
        <taxon>Metazoa</taxon>
        <taxon>Ecdysozoa</taxon>
        <taxon>Arthropoda</taxon>
        <taxon>Hexapoda</taxon>
        <taxon>Insecta</taxon>
        <taxon>Pterygota</taxon>
        <taxon>Neoptera</taxon>
        <taxon>Endopterygota</taxon>
        <taxon>Coleoptera</taxon>
        <taxon>Polyphaga</taxon>
        <taxon>Elateriformia</taxon>
        <taxon>Elateroidea</taxon>
        <taxon>Lampyridae</taxon>
        <taxon>Luciolinae</taxon>
        <taxon>Aquatica</taxon>
    </lineage>
</organism>
<keyword evidence="16" id="KW-1185">Reference proteome</keyword>
<evidence type="ECO:0000256" key="9">
    <source>
        <dbReference type="ARBA" id="ARBA00023002"/>
    </source>
</evidence>
<evidence type="ECO:0000313" key="15">
    <source>
        <dbReference type="EMBL" id="KAK4879442.1"/>
    </source>
</evidence>
<keyword evidence="14" id="KW-1133">Transmembrane helix</keyword>
<dbReference type="PANTHER" id="PTHR24291:SF187">
    <property type="entry name" value="CYTOCHROME P450 4AE1-RELATED"/>
    <property type="match status" value="1"/>
</dbReference>
<protein>
    <recommendedName>
        <fullName evidence="17">Cytochrome P450</fullName>
    </recommendedName>
</protein>
<dbReference type="Pfam" id="PF00067">
    <property type="entry name" value="p450"/>
    <property type="match status" value="1"/>
</dbReference>
<evidence type="ECO:0000256" key="3">
    <source>
        <dbReference type="ARBA" id="ARBA00004406"/>
    </source>
</evidence>
<dbReference type="EMBL" id="JARPUR010000003">
    <property type="protein sequence ID" value="KAK4879442.1"/>
    <property type="molecule type" value="Genomic_DNA"/>
</dbReference>
<dbReference type="InterPro" id="IPR050196">
    <property type="entry name" value="Cytochrome_P450_Monoox"/>
</dbReference>
<evidence type="ECO:0000256" key="7">
    <source>
        <dbReference type="ARBA" id="ARBA00022824"/>
    </source>
</evidence>
<evidence type="ECO:0000256" key="11">
    <source>
        <dbReference type="ARBA" id="ARBA00023033"/>
    </source>
</evidence>
<evidence type="ECO:0000256" key="8">
    <source>
        <dbReference type="ARBA" id="ARBA00022848"/>
    </source>
</evidence>
<comment type="similarity">
    <text evidence="4 13">Belongs to the cytochrome P450 family.</text>
</comment>
<evidence type="ECO:0000256" key="10">
    <source>
        <dbReference type="ARBA" id="ARBA00023004"/>
    </source>
</evidence>
<evidence type="ECO:0000256" key="2">
    <source>
        <dbReference type="ARBA" id="ARBA00004174"/>
    </source>
</evidence>
<evidence type="ECO:0000256" key="12">
    <source>
        <dbReference type="PIRSR" id="PIRSR602401-1"/>
    </source>
</evidence>
<dbReference type="GO" id="GO:0005506">
    <property type="term" value="F:iron ion binding"/>
    <property type="evidence" value="ECO:0007669"/>
    <property type="project" value="InterPro"/>
</dbReference>
<evidence type="ECO:0000256" key="1">
    <source>
        <dbReference type="ARBA" id="ARBA00001971"/>
    </source>
</evidence>
<evidence type="ECO:0000256" key="13">
    <source>
        <dbReference type="RuleBase" id="RU000461"/>
    </source>
</evidence>
<keyword evidence="14" id="KW-0812">Transmembrane</keyword>
<evidence type="ECO:0008006" key="17">
    <source>
        <dbReference type="Google" id="ProtNLM"/>
    </source>
</evidence>
<dbReference type="CDD" id="cd20628">
    <property type="entry name" value="CYP4"/>
    <property type="match status" value="1"/>
</dbReference>
<keyword evidence="11 13" id="KW-0503">Monooxygenase</keyword>
<reference evidence="16" key="1">
    <citation type="submission" date="2023-01" db="EMBL/GenBank/DDBJ databases">
        <title>Key to firefly adult light organ development and bioluminescence: homeobox transcription factors regulate luciferase expression and transportation to peroxisome.</title>
        <authorList>
            <person name="Fu X."/>
        </authorList>
    </citation>
    <scope>NUCLEOTIDE SEQUENCE [LARGE SCALE GENOMIC DNA]</scope>
</reference>
<dbReference type="InterPro" id="IPR017972">
    <property type="entry name" value="Cyt_P450_CS"/>
</dbReference>
<keyword evidence="5 12" id="KW-0349">Heme</keyword>
<evidence type="ECO:0000256" key="6">
    <source>
        <dbReference type="ARBA" id="ARBA00022723"/>
    </source>
</evidence>
<dbReference type="InterPro" id="IPR002401">
    <property type="entry name" value="Cyt_P450_E_grp-I"/>
</dbReference>
<dbReference type="GO" id="GO:0005789">
    <property type="term" value="C:endoplasmic reticulum membrane"/>
    <property type="evidence" value="ECO:0007669"/>
    <property type="project" value="UniProtKB-SubCell"/>
</dbReference>
<dbReference type="PRINTS" id="PR00463">
    <property type="entry name" value="EP450I"/>
</dbReference>
<evidence type="ECO:0000313" key="16">
    <source>
        <dbReference type="Proteomes" id="UP001353858"/>
    </source>
</evidence>
<evidence type="ECO:0000256" key="4">
    <source>
        <dbReference type="ARBA" id="ARBA00010617"/>
    </source>
</evidence>
<dbReference type="PANTHER" id="PTHR24291">
    <property type="entry name" value="CYTOCHROME P450 FAMILY 4"/>
    <property type="match status" value="1"/>
</dbReference>
<comment type="caution">
    <text evidence="15">The sequence shown here is derived from an EMBL/GenBank/DDBJ whole genome shotgun (WGS) entry which is preliminary data.</text>
</comment>
<keyword evidence="9 13" id="KW-0560">Oxidoreductase</keyword>
<proteinExistence type="inferred from homology"/>
<dbReference type="PRINTS" id="PR00385">
    <property type="entry name" value="P450"/>
</dbReference>
<dbReference type="PROSITE" id="PS00086">
    <property type="entry name" value="CYTOCHROME_P450"/>
    <property type="match status" value="1"/>
</dbReference>
<keyword evidence="10 12" id="KW-0408">Iron</keyword>
<feature type="transmembrane region" description="Helical" evidence="14">
    <location>
        <begin position="6"/>
        <end position="24"/>
    </location>
</feature>
<keyword evidence="6 12" id="KW-0479">Metal-binding</keyword>
<keyword evidence="14" id="KW-0472">Membrane</keyword>
<gene>
    <name evidence="15" type="ORF">RN001_007588</name>
</gene>
<feature type="binding site" description="axial binding residue" evidence="12">
    <location>
        <position position="441"/>
    </location>
    <ligand>
        <name>heme</name>
        <dbReference type="ChEBI" id="CHEBI:30413"/>
    </ligand>
    <ligandPart>
        <name>Fe</name>
        <dbReference type="ChEBI" id="CHEBI:18248"/>
    </ligandPart>
</feature>
<evidence type="ECO:0000256" key="14">
    <source>
        <dbReference type="SAM" id="Phobius"/>
    </source>
</evidence>
<dbReference type="AlphaFoldDB" id="A0AAN7PYA7"/>
<keyword evidence="8" id="KW-0492">Microsome</keyword>
<dbReference type="Proteomes" id="UP001353858">
    <property type="component" value="Unassembled WGS sequence"/>
</dbReference>
<accession>A0AAN7PYA7</accession>
<dbReference type="SUPFAM" id="SSF48264">
    <property type="entry name" value="Cytochrome P450"/>
    <property type="match status" value="1"/>
</dbReference>
<dbReference type="GO" id="GO:0020037">
    <property type="term" value="F:heme binding"/>
    <property type="evidence" value="ECO:0007669"/>
    <property type="project" value="InterPro"/>
</dbReference>
<comment type="subcellular location">
    <subcellularLocation>
        <location evidence="3">Endoplasmic reticulum membrane</location>
        <topology evidence="3">Peripheral membrane protein</topology>
    </subcellularLocation>
    <subcellularLocation>
        <location evidence="2">Microsome membrane</location>
        <topology evidence="2">Peripheral membrane protein</topology>
    </subcellularLocation>
</comment>
<dbReference type="GO" id="GO:0016705">
    <property type="term" value="F:oxidoreductase activity, acting on paired donors, with incorporation or reduction of molecular oxygen"/>
    <property type="evidence" value="ECO:0007669"/>
    <property type="project" value="InterPro"/>
</dbReference>
<dbReference type="InterPro" id="IPR036396">
    <property type="entry name" value="Cyt_P450_sf"/>
</dbReference>
<dbReference type="GO" id="GO:0004497">
    <property type="term" value="F:monooxygenase activity"/>
    <property type="evidence" value="ECO:0007669"/>
    <property type="project" value="UniProtKB-KW"/>
</dbReference>
<dbReference type="Gene3D" id="1.10.630.10">
    <property type="entry name" value="Cytochrome P450"/>
    <property type="match status" value="1"/>
</dbReference>
<dbReference type="FunFam" id="1.10.630.10:FF:000182">
    <property type="entry name" value="Cytochrome P450 3A4"/>
    <property type="match status" value="1"/>
</dbReference>
<sequence length="496" mass="57335">MFVLFLIGFLFILILYWYKLYYYYQKHIKAFPGPTVLPVIGNAHQLGSAADPLQTMIKFNKKYGNIYKIYIAFLPPSLIVSNLEMIECILSSNTLLDKALCYKFFDNWLGTGLLTSTGQKWRKHRKMLTPAFHFKILEEFLSVFNLFGNALILKLEDNVDKNSFDVFSPISLCTLDVICSTSMGTNIDAQRTNSEYVRAVKNISEIIINRTGSAFKSVDFLYYFTYDYIKESKLLRLLHNFTEFVISKRRQELLNNVNVDITSDDLGIKKRLTFLDLMLQCQLKDNLISDKDIREEVDTFMFEGHDTTASGISFILYCLANNPKVQEKVVEELKSIVVDRNKPLTYQDLQNMKYLEMVIKESLRLYPPVPNFGRSVSDDMNYNGTVLQKGLTLIVSVYNLHRDPNIYPDPEKFIPERFSIENQSKRSPYAYIPFSAGPRNCIGQKFAMLEMKCIVSKILMNFLLLPSEPRHTLNLVGHLILKSENGVHINIKNRNF</sequence>
<name>A0AAN7PYA7_9COLE</name>